<dbReference type="OrthoDB" id="4739604at2"/>
<dbReference type="GO" id="GO:0030246">
    <property type="term" value="F:carbohydrate binding"/>
    <property type="evidence" value="ECO:0007669"/>
    <property type="project" value="InterPro"/>
</dbReference>
<feature type="region of interest" description="Disordered" evidence="4">
    <location>
        <begin position="1"/>
        <end position="21"/>
    </location>
</feature>
<dbReference type="KEGG" id="erz:ER308_01360"/>
<reference evidence="5 6" key="1">
    <citation type="submission" date="2019-01" db="EMBL/GenBank/DDBJ databases">
        <title>Egibacter rhizosphaerae EGI 80759T.</title>
        <authorList>
            <person name="Chen D.-D."/>
            <person name="Tian Y."/>
            <person name="Jiao J.-Y."/>
            <person name="Zhang X.-T."/>
            <person name="Zhang Y.-G."/>
            <person name="Zhang Y."/>
            <person name="Xiao M."/>
            <person name="Shu W.-S."/>
            <person name="Li W.-J."/>
        </authorList>
    </citation>
    <scope>NUCLEOTIDE SEQUENCE [LARGE SCALE GENOMIC DNA]</scope>
    <source>
        <strain evidence="5 6">EGI 80759</strain>
    </source>
</reference>
<dbReference type="GO" id="GO:0006006">
    <property type="term" value="P:glucose metabolic process"/>
    <property type="evidence" value="ECO:0007669"/>
    <property type="project" value="TreeGrafter"/>
</dbReference>
<protein>
    <recommendedName>
        <fullName evidence="1">Aldose 1-epimerase</fullName>
    </recommendedName>
    <alternativeName>
        <fullName evidence="3">Galactose mutarotase</fullName>
    </alternativeName>
    <alternativeName>
        <fullName evidence="2">Type-1 mutarotase</fullName>
    </alternativeName>
</protein>
<accession>A0A411YAV5</accession>
<sequence>MQDSRYQVAANKPPHHLHGGASRSFDKVHWTVADSDTDTLTLTYVSPTGQEGYPGRVEAEAIYRVTGDTLRVTYRATTDAPSPVNMTNHSYFNLSGAGSGSVLEHELAIFADHFTQGDEDLIPTGEVVEVAGTALDLRSPVPISASKRFEDGTASRVEIPSVEGPEGFQAVLDEAQRPAPSTPRGTCMV</sequence>
<dbReference type="Gene3D" id="2.70.98.10">
    <property type="match status" value="1"/>
</dbReference>
<proteinExistence type="predicted"/>
<dbReference type="PANTHER" id="PTHR10091:SF49">
    <property type="entry name" value="ALDOSE 1-EPIMERASE"/>
    <property type="match status" value="1"/>
</dbReference>
<gene>
    <name evidence="5" type="ORF">ER308_01360</name>
</gene>
<dbReference type="InterPro" id="IPR014718">
    <property type="entry name" value="GH-type_carb-bd"/>
</dbReference>
<name>A0A411YAV5_9ACTN</name>
<dbReference type="InterPro" id="IPR018052">
    <property type="entry name" value="Ald1_epimerase_CS"/>
</dbReference>
<dbReference type="GO" id="GO:0033499">
    <property type="term" value="P:galactose catabolic process via UDP-galactose, Leloir pathway"/>
    <property type="evidence" value="ECO:0007669"/>
    <property type="project" value="TreeGrafter"/>
</dbReference>
<dbReference type="AlphaFoldDB" id="A0A411YAV5"/>
<dbReference type="Pfam" id="PF01263">
    <property type="entry name" value="Aldose_epim"/>
    <property type="match status" value="1"/>
</dbReference>
<organism evidence="5 6">
    <name type="scientific">Egibacter rhizosphaerae</name>
    <dbReference type="NCBI Taxonomy" id="1670831"/>
    <lineage>
        <taxon>Bacteria</taxon>
        <taxon>Bacillati</taxon>
        <taxon>Actinomycetota</taxon>
        <taxon>Nitriliruptoria</taxon>
        <taxon>Egibacterales</taxon>
        <taxon>Egibacteraceae</taxon>
        <taxon>Egibacter</taxon>
    </lineage>
</organism>
<evidence type="ECO:0000313" key="6">
    <source>
        <dbReference type="Proteomes" id="UP000291469"/>
    </source>
</evidence>
<dbReference type="EMBL" id="CP036402">
    <property type="protein sequence ID" value="QBI18350.1"/>
    <property type="molecule type" value="Genomic_DNA"/>
</dbReference>
<evidence type="ECO:0000313" key="5">
    <source>
        <dbReference type="EMBL" id="QBI18350.1"/>
    </source>
</evidence>
<dbReference type="InterPro" id="IPR008183">
    <property type="entry name" value="Aldose_1/G6P_1-epimerase"/>
</dbReference>
<dbReference type="GO" id="GO:0004034">
    <property type="term" value="F:aldose 1-epimerase activity"/>
    <property type="evidence" value="ECO:0007669"/>
    <property type="project" value="TreeGrafter"/>
</dbReference>
<evidence type="ECO:0000256" key="4">
    <source>
        <dbReference type="SAM" id="MobiDB-lite"/>
    </source>
</evidence>
<dbReference type="InterPro" id="IPR011013">
    <property type="entry name" value="Gal_mutarotase_sf_dom"/>
</dbReference>
<dbReference type="SUPFAM" id="SSF74650">
    <property type="entry name" value="Galactose mutarotase-like"/>
    <property type="match status" value="1"/>
</dbReference>
<dbReference type="RefSeq" id="WP_131153348.1">
    <property type="nucleotide sequence ID" value="NZ_CP036402.1"/>
</dbReference>
<dbReference type="PANTHER" id="PTHR10091">
    <property type="entry name" value="ALDOSE-1-EPIMERASE"/>
    <property type="match status" value="1"/>
</dbReference>
<dbReference type="PROSITE" id="PS00545">
    <property type="entry name" value="ALDOSE_1_EPIMERASE"/>
    <property type="match status" value="1"/>
</dbReference>
<evidence type="ECO:0000256" key="2">
    <source>
        <dbReference type="ARBA" id="ARBA00032300"/>
    </source>
</evidence>
<keyword evidence="6" id="KW-1185">Reference proteome</keyword>
<evidence type="ECO:0000256" key="1">
    <source>
        <dbReference type="ARBA" id="ARBA00014165"/>
    </source>
</evidence>
<dbReference type="Proteomes" id="UP000291469">
    <property type="component" value="Chromosome"/>
</dbReference>
<evidence type="ECO:0000256" key="3">
    <source>
        <dbReference type="ARBA" id="ARBA00033373"/>
    </source>
</evidence>